<evidence type="ECO:0000259" key="1">
    <source>
        <dbReference type="Pfam" id="PF00884"/>
    </source>
</evidence>
<evidence type="ECO:0000313" key="3">
    <source>
        <dbReference type="Proteomes" id="UP000824128"/>
    </source>
</evidence>
<dbReference type="PANTHER" id="PTHR43751:SF1">
    <property type="entry name" value="SULFATASE ATSG-RELATED"/>
    <property type="match status" value="1"/>
</dbReference>
<reference evidence="2" key="1">
    <citation type="submission" date="2020-10" db="EMBL/GenBank/DDBJ databases">
        <authorList>
            <person name="Gilroy R."/>
        </authorList>
    </citation>
    <scope>NUCLEOTIDE SEQUENCE</scope>
    <source>
        <strain evidence="2">ChiGjej2B2-16831</strain>
    </source>
</reference>
<feature type="domain" description="Sulfatase N-terminal" evidence="1">
    <location>
        <begin position="161"/>
        <end position="319"/>
    </location>
</feature>
<dbReference type="CDD" id="cd16027">
    <property type="entry name" value="SGSH"/>
    <property type="match status" value="1"/>
</dbReference>
<dbReference type="PANTHER" id="PTHR43751">
    <property type="entry name" value="SULFATASE"/>
    <property type="match status" value="1"/>
</dbReference>
<gene>
    <name evidence="2" type="ORF">IAD24_05910</name>
</gene>
<dbReference type="InterPro" id="IPR000917">
    <property type="entry name" value="Sulfatase_N"/>
</dbReference>
<protein>
    <submittedName>
        <fullName evidence="2">Sulfatase</fullName>
    </submittedName>
</protein>
<name>A0A9D1N3X7_9FIRM</name>
<sequence length="525" mass="59033">MKRMNIVFAFADDWGKYASAYAPFEGADSINSLISTPNFDRIAREGALFQHAFVPAPSCTPCRSSVLSGRYFWQTGLGAVLDGAVWDESIETYPLELERSGGYFLGHTYKVWSPGVVSDAPYGGLRTAYNKGGIRFGLFSHEVTARGEEIGIEAAKQELYDEVALSFSDFLEKRPAGRPFCYWWGPTNTHRSWERGSGKRLWGIDPDSLKGKLPDFLPDVHEIRQDFADYLGEVQAFDAGLGVILRKLEEAGELDNTLFVVSGDHGIPGFPRAKCNVYDFGQEVALAVRWPGKVKPGRVIDDLVNIMDLAPTFLEAAGVAVPSCMTAKSLLPLLLSEKSGQVDPSRTFVITGRERHAQDARPGGLPYPMRGIRTEQYLYIVNFEPDRWPMGDPLGLDDPNREIPFSVIRHVRYATFTDCDAGPTKAWMCVHRNDEDVRPLFDLAMGKRPYEELYDLENDRYYMRNVAGQPEYAQIKEQLRKRLFDVLTEQRDPRVTETPCRFEAEPYAGPSKVPFVSPGVGVWYF</sequence>
<dbReference type="AlphaFoldDB" id="A0A9D1N3X7"/>
<reference evidence="2" key="2">
    <citation type="journal article" date="2021" name="PeerJ">
        <title>Extensive microbial diversity within the chicken gut microbiome revealed by metagenomics and culture.</title>
        <authorList>
            <person name="Gilroy R."/>
            <person name="Ravi A."/>
            <person name="Getino M."/>
            <person name="Pursley I."/>
            <person name="Horton D.L."/>
            <person name="Alikhan N.F."/>
            <person name="Baker D."/>
            <person name="Gharbi K."/>
            <person name="Hall N."/>
            <person name="Watson M."/>
            <person name="Adriaenssens E.M."/>
            <person name="Foster-Nyarko E."/>
            <person name="Jarju S."/>
            <person name="Secka A."/>
            <person name="Antonio M."/>
            <person name="Oren A."/>
            <person name="Chaudhuri R.R."/>
            <person name="La Ragione R."/>
            <person name="Hildebrand F."/>
            <person name="Pallen M.J."/>
        </authorList>
    </citation>
    <scope>NUCLEOTIDE SEQUENCE</scope>
    <source>
        <strain evidence="2">ChiGjej2B2-16831</strain>
    </source>
</reference>
<accession>A0A9D1N3X7</accession>
<dbReference type="InterPro" id="IPR017850">
    <property type="entry name" value="Alkaline_phosphatase_core_sf"/>
</dbReference>
<dbReference type="SUPFAM" id="SSF53649">
    <property type="entry name" value="Alkaline phosphatase-like"/>
    <property type="match status" value="1"/>
</dbReference>
<dbReference type="Proteomes" id="UP000824128">
    <property type="component" value="Unassembled WGS sequence"/>
</dbReference>
<dbReference type="Pfam" id="PF00884">
    <property type="entry name" value="Sulfatase"/>
    <property type="match status" value="2"/>
</dbReference>
<feature type="domain" description="Sulfatase N-terminal" evidence="1">
    <location>
        <begin position="5"/>
        <end position="77"/>
    </location>
</feature>
<organism evidence="2 3">
    <name type="scientific">Candidatus Aphodomorpha intestinavium</name>
    <dbReference type="NCBI Taxonomy" id="2840672"/>
    <lineage>
        <taxon>Bacteria</taxon>
        <taxon>Bacillati</taxon>
        <taxon>Bacillota</taxon>
        <taxon>Clostridia</taxon>
        <taxon>Eubacteriales</taxon>
        <taxon>Candidatus Aphodomorpha</taxon>
    </lineage>
</organism>
<proteinExistence type="predicted"/>
<comment type="caution">
    <text evidence="2">The sequence shown here is derived from an EMBL/GenBank/DDBJ whole genome shotgun (WGS) entry which is preliminary data.</text>
</comment>
<dbReference type="InterPro" id="IPR052701">
    <property type="entry name" value="GAG_Ulvan_Degrading_Sulfatases"/>
</dbReference>
<evidence type="ECO:0000313" key="2">
    <source>
        <dbReference type="EMBL" id="HIU94679.1"/>
    </source>
</evidence>
<dbReference type="Gene3D" id="3.40.720.10">
    <property type="entry name" value="Alkaline Phosphatase, subunit A"/>
    <property type="match status" value="1"/>
</dbReference>
<dbReference type="EMBL" id="DVNZ01000189">
    <property type="protein sequence ID" value="HIU94679.1"/>
    <property type="molecule type" value="Genomic_DNA"/>
</dbReference>